<dbReference type="SUPFAM" id="SSF54211">
    <property type="entry name" value="Ribosomal protein S5 domain 2-like"/>
    <property type="match status" value="1"/>
</dbReference>
<organism evidence="7 8">
    <name type="scientific">Eptatretus burgeri</name>
    <name type="common">Inshore hagfish</name>
    <dbReference type="NCBI Taxonomy" id="7764"/>
    <lineage>
        <taxon>Eukaryota</taxon>
        <taxon>Metazoa</taxon>
        <taxon>Chordata</taxon>
        <taxon>Craniata</taxon>
        <taxon>Vertebrata</taxon>
        <taxon>Cyclostomata</taxon>
        <taxon>Myxini</taxon>
        <taxon>Myxiniformes</taxon>
        <taxon>Myxinidae</taxon>
        <taxon>Eptatretinae</taxon>
        <taxon>Eptatretus</taxon>
    </lineage>
</organism>
<dbReference type="GeneTree" id="ENSGT00390000002251"/>
<dbReference type="InterPro" id="IPR020568">
    <property type="entry name" value="Ribosomal_Su5_D2-typ_SF"/>
</dbReference>
<evidence type="ECO:0000256" key="3">
    <source>
        <dbReference type="ARBA" id="ARBA00022777"/>
    </source>
</evidence>
<dbReference type="InterPro" id="IPR036554">
    <property type="entry name" value="GHMP_kinase_C_sf"/>
</dbReference>
<accession>A0A8C4QSJ3</accession>
<dbReference type="GO" id="GO:0005524">
    <property type="term" value="F:ATP binding"/>
    <property type="evidence" value="ECO:0007669"/>
    <property type="project" value="UniProtKB-KW"/>
</dbReference>
<keyword evidence="4" id="KW-0067">ATP-binding</keyword>
<dbReference type="PANTHER" id="PTHR32463">
    <property type="entry name" value="L-FUCOSE KINASE"/>
    <property type="match status" value="1"/>
</dbReference>
<dbReference type="InterPro" id="IPR012887">
    <property type="entry name" value="GDP_fucose_pyrophosphorylase"/>
</dbReference>
<keyword evidence="8" id="KW-1185">Reference proteome</keyword>
<dbReference type="Proteomes" id="UP000694388">
    <property type="component" value="Unplaced"/>
</dbReference>
<dbReference type="Pfam" id="PF07959">
    <property type="entry name" value="Fucose_pyrophosphorylase"/>
    <property type="match status" value="1"/>
</dbReference>
<keyword evidence="1" id="KW-0808">Transferase</keyword>
<dbReference type="SUPFAM" id="SSF55060">
    <property type="entry name" value="GHMP Kinase, C-terminal domain"/>
    <property type="match status" value="1"/>
</dbReference>
<evidence type="ECO:0000256" key="4">
    <source>
        <dbReference type="ARBA" id="ARBA00022840"/>
    </source>
</evidence>
<dbReference type="AlphaFoldDB" id="A0A8C4QSJ3"/>
<evidence type="ECO:0000259" key="5">
    <source>
        <dbReference type="Pfam" id="PF00288"/>
    </source>
</evidence>
<name>A0A8C4QSJ3_EPTBU</name>
<keyword evidence="2" id="KW-0547">Nucleotide-binding</keyword>
<feature type="domain" description="GDP-fucose pyrophosphorylase" evidence="6">
    <location>
        <begin position="58"/>
        <end position="104"/>
    </location>
</feature>
<reference evidence="7" key="2">
    <citation type="submission" date="2025-09" db="UniProtKB">
        <authorList>
            <consortium name="Ensembl"/>
        </authorList>
    </citation>
    <scope>IDENTIFICATION</scope>
</reference>
<dbReference type="PANTHER" id="PTHR32463:SF0">
    <property type="entry name" value="L-FUCOSE KINASE"/>
    <property type="match status" value="1"/>
</dbReference>
<dbReference type="PRINTS" id="PR00959">
    <property type="entry name" value="MEVGALKINASE"/>
</dbReference>
<keyword evidence="3" id="KW-0418">Kinase</keyword>
<evidence type="ECO:0000256" key="1">
    <source>
        <dbReference type="ARBA" id="ARBA00022679"/>
    </source>
</evidence>
<reference evidence="7" key="1">
    <citation type="submission" date="2025-08" db="UniProtKB">
        <authorList>
            <consortium name="Ensembl"/>
        </authorList>
    </citation>
    <scope>IDENTIFICATION</scope>
</reference>
<dbReference type="InterPro" id="IPR006204">
    <property type="entry name" value="GHMP_kinase_N_dom"/>
</dbReference>
<feature type="domain" description="GHMP kinase N-terminal" evidence="5">
    <location>
        <begin position="442"/>
        <end position="514"/>
    </location>
</feature>
<dbReference type="GO" id="GO:0042352">
    <property type="term" value="P:GDP-L-fucose salvage"/>
    <property type="evidence" value="ECO:0007669"/>
    <property type="project" value="TreeGrafter"/>
</dbReference>
<protein>
    <submittedName>
        <fullName evidence="7">Fucose kinase</fullName>
    </submittedName>
</protein>
<dbReference type="GO" id="GO:0050201">
    <property type="term" value="F:fucokinase activity"/>
    <property type="evidence" value="ECO:0007669"/>
    <property type="project" value="TreeGrafter"/>
</dbReference>
<evidence type="ECO:0000313" key="7">
    <source>
        <dbReference type="Ensembl" id="ENSEBUP00000019958.1"/>
    </source>
</evidence>
<evidence type="ECO:0000313" key="8">
    <source>
        <dbReference type="Proteomes" id="UP000694388"/>
    </source>
</evidence>
<proteinExistence type="predicted"/>
<dbReference type="Ensembl" id="ENSEBUT00000020534.1">
    <property type="protein sequence ID" value="ENSEBUP00000019958.1"/>
    <property type="gene ID" value="ENSEBUG00000012379.1"/>
</dbReference>
<dbReference type="Gene3D" id="3.30.230.120">
    <property type="match status" value="1"/>
</dbReference>
<sequence>MKDDIHNSSSLKTTSYCLLFLLMSSAHHRCEREYSRRCKLTLPCSCVTHSFALLFQVSFDAPGATFLNRPWQEFILHTGICEADLWSMGDLERSLWTARLFPVLLPSGPTTLNAIVWFLESLTAKTPQHHKLTQWLSAWRVSLKEILGRVDSRLACMTLREAFVKSTRATIAAGLEDCVPHSLLPTMHAALDYGGMNEMLETLDDVASKTEASGVLARALACQADLLAAAAGGRGGLRCGPASNPAWCRALRALEAGQQAEGVRLLAIERQHWLARPELLVRAARHYEGAVQRIVERAVGTVRRWVQPLPGAAPAPGRWVCASCPARIDLAGGWSDTPPLAYEHGGTVLTAAVRLNGVRPIGAAVRRLEQPILLLASHDSLPITGEGDVKCWPGWQDGCWDAECTKLQHLEDYRHPHAPAALLKAACVVSGLVDPHSTTSLQEQLVTTTGLELHAWSVLPHGSGLGTSSILAGAVLAVLGEIQGTPYDRHSLLHAVLLVEQALTTGGGWQDQLGGLYPGVKLGRSKSTLPLHVEVETLTPQHTRILEERLVLVYTGRTRLARNLLQDVIRRWYARQPELVAAVDQLEDTAMKSAKAFERGDVETMGVCLQTYWKQKVALTPGASPLAVQHIMAVLAPLALGQSLAGAGGGGFLFMLGMQPWPADAVRSALSTLPGAENLQLYKVAIDQEGLVIKYE</sequence>
<evidence type="ECO:0000259" key="6">
    <source>
        <dbReference type="Pfam" id="PF07959"/>
    </source>
</evidence>
<dbReference type="Pfam" id="PF00288">
    <property type="entry name" value="GHMP_kinases_N"/>
    <property type="match status" value="1"/>
</dbReference>
<dbReference type="InterPro" id="IPR052203">
    <property type="entry name" value="GHMP_Kinase-Related"/>
</dbReference>
<evidence type="ECO:0000256" key="2">
    <source>
        <dbReference type="ARBA" id="ARBA00022741"/>
    </source>
</evidence>